<sequence>MLSLAQVNYFIDYYRCFKPHVHALLGDNSLSDTDLEVRARERLQVLDHPSLQMYNKPRWMRDACKPTWEQFSAKRAFEAMYEIADNLGLRGGRRYLSACIISACAMNWGVDPSELESFDPEQTLTLSALVCDIWLARVWGSVFPPLLKGRRGAIISEQTKVQVMGRDGYTSIKSGKVDYDAPRTTAGLRYHLQVVPICNPVLPNDPLLLDWTLDFFIHYLGVDVTSIKADSPSNCLLLDVRSKQAFCDNLWTLAPTETANQYRVVDTTCTVAPEVSGDSKMRRDGDHVTFVDHTGGLDLEPVLPSRDVLLLHAAYTSFLHLSGMRPSPEHFRRSVG</sequence>
<dbReference type="OrthoDB" id="2757744at2759"/>
<evidence type="ECO:0000313" key="1">
    <source>
        <dbReference type="EMBL" id="RPD61292.1"/>
    </source>
</evidence>
<gene>
    <name evidence="1" type="ORF">L227DRAFT_574365</name>
</gene>
<protein>
    <recommendedName>
        <fullName evidence="3">HNH nuclease domain-containing protein</fullName>
    </recommendedName>
</protein>
<dbReference type="AlphaFoldDB" id="A0A5C2SBW3"/>
<keyword evidence="2" id="KW-1185">Reference proteome</keyword>
<evidence type="ECO:0008006" key="3">
    <source>
        <dbReference type="Google" id="ProtNLM"/>
    </source>
</evidence>
<accession>A0A5C2SBW3</accession>
<proteinExistence type="predicted"/>
<dbReference type="EMBL" id="ML122262">
    <property type="protein sequence ID" value="RPD61292.1"/>
    <property type="molecule type" value="Genomic_DNA"/>
</dbReference>
<reference evidence="1" key="1">
    <citation type="journal article" date="2018" name="Genome Biol. Evol.">
        <title>Genomics and development of Lentinus tigrinus, a white-rot wood-decaying mushroom with dimorphic fruiting bodies.</title>
        <authorList>
            <person name="Wu B."/>
            <person name="Xu Z."/>
            <person name="Knudson A."/>
            <person name="Carlson A."/>
            <person name="Chen N."/>
            <person name="Kovaka S."/>
            <person name="LaButti K."/>
            <person name="Lipzen A."/>
            <person name="Pennachio C."/>
            <person name="Riley R."/>
            <person name="Schakwitz W."/>
            <person name="Umezawa K."/>
            <person name="Ohm R.A."/>
            <person name="Grigoriev I.V."/>
            <person name="Nagy L.G."/>
            <person name="Gibbons J."/>
            <person name="Hibbett D."/>
        </authorList>
    </citation>
    <scope>NUCLEOTIDE SEQUENCE [LARGE SCALE GENOMIC DNA]</scope>
    <source>
        <strain evidence="1">ALCF2SS1-6</strain>
    </source>
</reference>
<evidence type="ECO:0000313" key="2">
    <source>
        <dbReference type="Proteomes" id="UP000313359"/>
    </source>
</evidence>
<organism evidence="1 2">
    <name type="scientific">Lentinus tigrinus ALCF2SS1-6</name>
    <dbReference type="NCBI Taxonomy" id="1328759"/>
    <lineage>
        <taxon>Eukaryota</taxon>
        <taxon>Fungi</taxon>
        <taxon>Dikarya</taxon>
        <taxon>Basidiomycota</taxon>
        <taxon>Agaricomycotina</taxon>
        <taxon>Agaricomycetes</taxon>
        <taxon>Polyporales</taxon>
        <taxon>Polyporaceae</taxon>
        <taxon>Lentinus</taxon>
    </lineage>
</organism>
<name>A0A5C2SBW3_9APHY</name>
<dbReference type="Proteomes" id="UP000313359">
    <property type="component" value="Unassembled WGS sequence"/>
</dbReference>